<dbReference type="AlphaFoldDB" id="A0A2M4D761"/>
<reference evidence="2" key="1">
    <citation type="submission" date="2018-01" db="EMBL/GenBank/DDBJ databases">
        <title>An insight into the sialome of Amazonian anophelines.</title>
        <authorList>
            <person name="Ribeiro J.M."/>
            <person name="Scarpassa V."/>
            <person name="Calvo E."/>
        </authorList>
    </citation>
    <scope>NUCLEOTIDE SEQUENCE</scope>
</reference>
<protein>
    <submittedName>
        <fullName evidence="2">Putative secreted protein</fullName>
    </submittedName>
</protein>
<name>A0A2M4D761_ANODA</name>
<organism evidence="2">
    <name type="scientific">Anopheles darlingi</name>
    <name type="common">Mosquito</name>
    <dbReference type="NCBI Taxonomy" id="43151"/>
    <lineage>
        <taxon>Eukaryota</taxon>
        <taxon>Metazoa</taxon>
        <taxon>Ecdysozoa</taxon>
        <taxon>Arthropoda</taxon>
        <taxon>Hexapoda</taxon>
        <taxon>Insecta</taxon>
        <taxon>Pterygota</taxon>
        <taxon>Neoptera</taxon>
        <taxon>Endopterygota</taxon>
        <taxon>Diptera</taxon>
        <taxon>Nematocera</taxon>
        <taxon>Culicoidea</taxon>
        <taxon>Culicidae</taxon>
        <taxon>Anophelinae</taxon>
        <taxon>Anopheles</taxon>
    </lineage>
</organism>
<sequence>MGKWSVLVPASSHASTVLGSPVIRWTTGGYGSTRALPRCSSERVSSGRKSRMRSTTTSTGRWGRTCRWHSSRRCWRRYRHR</sequence>
<proteinExistence type="predicted"/>
<feature type="region of interest" description="Disordered" evidence="1">
    <location>
        <begin position="36"/>
        <end position="62"/>
    </location>
</feature>
<evidence type="ECO:0000256" key="1">
    <source>
        <dbReference type="SAM" id="MobiDB-lite"/>
    </source>
</evidence>
<dbReference type="EMBL" id="GGFL01009198">
    <property type="protein sequence ID" value="MBW73376.1"/>
    <property type="molecule type" value="Transcribed_RNA"/>
</dbReference>
<evidence type="ECO:0000313" key="2">
    <source>
        <dbReference type="EMBL" id="MBW73376.1"/>
    </source>
</evidence>
<accession>A0A2M4D761</accession>
<feature type="compositionally biased region" description="Low complexity" evidence="1">
    <location>
        <begin position="53"/>
        <end position="62"/>
    </location>
</feature>